<keyword evidence="1" id="KW-0255">Endonuclease</keyword>
<dbReference type="RefSeq" id="WP_326299353.1">
    <property type="nucleotide sequence ID" value="NZ_JAYLLH010000047.1"/>
</dbReference>
<keyword evidence="1" id="KW-0378">Hydrolase</keyword>
<proteinExistence type="predicted"/>
<organism evidence="1 2">
    <name type="scientific">Mesobacterium hydrothermale</name>
    <dbReference type="NCBI Taxonomy" id="3111907"/>
    <lineage>
        <taxon>Bacteria</taxon>
        <taxon>Pseudomonadati</taxon>
        <taxon>Pseudomonadota</taxon>
        <taxon>Alphaproteobacteria</taxon>
        <taxon>Rhodobacterales</taxon>
        <taxon>Roseobacteraceae</taxon>
        <taxon>Mesobacterium</taxon>
    </lineage>
</organism>
<dbReference type="CDD" id="cd00085">
    <property type="entry name" value="HNHc"/>
    <property type="match status" value="1"/>
</dbReference>
<dbReference type="EMBL" id="JAYLLH010000047">
    <property type="protein sequence ID" value="MEC3863286.1"/>
    <property type="molecule type" value="Genomic_DNA"/>
</dbReference>
<sequence length="291" mass="33061">MLTEHPTNQPTLLRNVICPYCGIALNAGNTTKEHVVGRRFVPKGKLENQWNLIVKACGPCNNRKADLENDISAITLHPEYSDIPPGHDAGTIADAQRKAKNAISRRTKKPVKDSQENMKFSLPFGGGATIGFNFTSPPQIDEDRAFELARSQLAAFFFWLTYQTEEERGRFWREGCYLLMMARRADWGNSIMVDFADAVIEWEPRLILHTADGFYRACIRRHPTADCWSWALEWNGTTRLTGFFGDKSVAQEIVDSLRKLQMDHHDLGNGDYVRSRIEVPLDPESDNLFQA</sequence>
<evidence type="ECO:0000313" key="2">
    <source>
        <dbReference type="Proteomes" id="UP001348149"/>
    </source>
</evidence>
<dbReference type="Proteomes" id="UP001348149">
    <property type="component" value="Unassembled WGS sequence"/>
</dbReference>
<dbReference type="Gene3D" id="1.10.30.50">
    <property type="match status" value="1"/>
</dbReference>
<dbReference type="GO" id="GO:0004519">
    <property type="term" value="F:endonuclease activity"/>
    <property type="evidence" value="ECO:0007669"/>
    <property type="project" value="UniProtKB-KW"/>
</dbReference>
<evidence type="ECO:0000313" key="1">
    <source>
        <dbReference type="EMBL" id="MEC3863286.1"/>
    </source>
</evidence>
<dbReference type="InterPro" id="IPR003615">
    <property type="entry name" value="HNH_nuc"/>
</dbReference>
<reference evidence="1 2" key="1">
    <citation type="submission" date="2024-01" db="EMBL/GenBank/DDBJ databases">
        <title>Mesobacterium rodlantinim sp. nov., isolated from shallow sea hydrothermal systems off Kueishantao Island.</title>
        <authorList>
            <person name="Su Z."/>
            <person name="Tang K."/>
        </authorList>
    </citation>
    <scope>NUCLEOTIDE SEQUENCE [LARGE SCALE GENOMIC DNA]</scope>
    <source>
        <strain evidence="1 2">TK19101</strain>
    </source>
</reference>
<keyword evidence="2" id="KW-1185">Reference proteome</keyword>
<protein>
    <submittedName>
        <fullName evidence="1">HNH endonuclease signature motif containing protein</fullName>
    </submittedName>
</protein>
<keyword evidence="1" id="KW-0540">Nuclease</keyword>
<accession>A0ABU6HN55</accession>
<name>A0ABU6HN55_9RHOB</name>
<comment type="caution">
    <text evidence="1">The sequence shown here is derived from an EMBL/GenBank/DDBJ whole genome shotgun (WGS) entry which is preliminary data.</text>
</comment>
<gene>
    <name evidence="1" type="ORF">VK792_18510</name>
</gene>